<proteinExistence type="predicted"/>
<dbReference type="Proteomes" id="UP000054166">
    <property type="component" value="Unassembled WGS sequence"/>
</dbReference>
<evidence type="ECO:0000313" key="3">
    <source>
        <dbReference type="EMBL" id="KIM90830.1"/>
    </source>
</evidence>
<dbReference type="OrthoDB" id="49605at2759"/>
<dbReference type="InterPro" id="IPR018997">
    <property type="entry name" value="PUB_domain"/>
</dbReference>
<reference evidence="3 4" key="1">
    <citation type="submission" date="2014-04" db="EMBL/GenBank/DDBJ databases">
        <authorList>
            <consortium name="DOE Joint Genome Institute"/>
            <person name="Kuo A."/>
            <person name="Tarkka M."/>
            <person name="Buscot F."/>
            <person name="Kohler A."/>
            <person name="Nagy L.G."/>
            <person name="Floudas D."/>
            <person name="Copeland A."/>
            <person name="Barry K.W."/>
            <person name="Cichocki N."/>
            <person name="Veneault-Fourrey C."/>
            <person name="LaButti K."/>
            <person name="Lindquist E.A."/>
            <person name="Lipzen A."/>
            <person name="Lundell T."/>
            <person name="Morin E."/>
            <person name="Murat C."/>
            <person name="Sun H."/>
            <person name="Tunlid A."/>
            <person name="Henrissat B."/>
            <person name="Grigoriev I.V."/>
            <person name="Hibbett D.S."/>
            <person name="Martin F."/>
            <person name="Nordberg H.P."/>
            <person name="Cantor M.N."/>
            <person name="Hua S.X."/>
        </authorList>
    </citation>
    <scope>NUCLEOTIDE SEQUENCE [LARGE SCALE GENOMIC DNA]</scope>
    <source>
        <strain evidence="3 4">F 1598</strain>
    </source>
</reference>
<dbReference type="Pfam" id="PF09409">
    <property type="entry name" value="PUB"/>
    <property type="match status" value="1"/>
</dbReference>
<accession>A0A0C3G3G6</accession>
<evidence type="ECO:0000256" key="1">
    <source>
        <dbReference type="SAM" id="MobiDB-lite"/>
    </source>
</evidence>
<dbReference type="CDD" id="cd09212">
    <property type="entry name" value="PUB"/>
    <property type="match status" value="1"/>
</dbReference>
<dbReference type="SUPFAM" id="SSF143503">
    <property type="entry name" value="PUG domain-like"/>
    <property type="match status" value="1"/>
</dbReference>
<dbReference type="STRING" id="765440.A0A0C3G3G6"/>
<sequence length="265" mass="29556">MLLTNMSESPSLPTSVRSPEIAADLLAAAAQRRAQQDADGSTGAQSMQEYEMRQAFRRLIDPGILRPNSKDVATASLKTLLTISENLLREPQNPKFQQFKATNDTIKRRLIDPKGALEYAIALGFRPEVENFQPYYRFNPRKMTDLRIGAAILQEAVDLEVVKQQQLERSKKEEKAAAAAVTNNIKLAFLDDRKTKMLRDQRDRETREARLAAAARQEAEASSLSPASSPMRDMPGTGHTLVTLRSDVTMDSPPGYHEDDNENNG</sequence>
<dbReference type="Gene3D" id="1.20.58.2190">
    <property type="match status" value="1"/>
</dbReference>
<dbReference type="AlphaFoldDB" id="A0A0C3G3G6"/>
<feature type="region of interest" description="Disordered" evidence="1">
    <location>
        <begin position="198"/>
        <end position="265"/>
    </location>
</feature>
<feature type="compositionally biased region" description="Basic and acidic residues" evidence="1">
    <location>
        <begin position="198"/>
        <end position="210"/>
    </location>
</feature>
<feature type="compositionally biased region" description="Low complexity" evidence="1">
    <location>
        <begin position="211"/>
        <end position="230"/>
    </location>
</feature>
<dbReference type="InParanoid" id="A0A0C3G3G6"/>
<feature type="domain" description="PUB" evidence="2">
    <location>
        <begin position="71"/>
        <end position="146"/>
    </location>
</feature>
<dbReference type="EMBL" id="KN832972">
    <property type="protein sequence ID" value="KIM90830.1"/>
    <property type="molecule type" value="Genomic_DNA"/>
</dbReference>
<dbReference type="HOGENOM" id="CLU_081370_0_0_1"/>
<gene>
    <name evidence="3" type="ORF">PILCRDRAFT_1078</name>
</gene>
<reference evidence="4" key="2">
    <citation type="submission" date="2015-01" db="EMBL/GenBank/DDBJ databases">
        <title>Evolutionary Origins and Diversification of the Mycorrhizal Mutualists.</title>
        <authorList>
            <consortium name="DOE Joint Genome Institute"/>
            <consortium name="Mycorrhizal Genomics Consortium"/>
            <person name="Kohler A."/>
            <person name="Kuo A."/>
            <person name="Nagy L.G."/>
            <person name="Floudas D."/>
            <person name="Copeland A."/>
            <person name="Barry K.W."/>
            <person name="Cichocki N."/>
            <person name="Veneault-Fourrey C."/>
            <person name="LaButti K."/>
            <person name="Lindquist E.A."/>
            <person name="Lipzen A."/>
            <person name="Lundell T."/>
            <person name="Morin E."/>
            <person name="Murat C."/>
            <person name="Riley R."/>
            <person name="Ohm R."/>
            <person name="Sun H."/>
            <person name="Tunlid A."/>
            <person name="Henrissat B."/>
            <person name="Grigoriev I.V."/>
            <person name="Hibbett D.S."/>
            <person name="Martin F."/>
        </authorList>
    </citation>
    <scope>NUCLEOTIDE SEQUENCE [LARGE SCALE GENOMIC DNA]</scope>
    <source>
        <strain evidence="4">F 1598</strain>
    </source>
</reference>
<name>A0A0C3G3G6_PILCF</name>
<protein>
    <recommendedName>
        <fullName evidence="2">PUB domain-containing protein</fullName>
    </recommendedName>
</protein>
<evidence type="ECO:0000259" key="2">
    <source>
        <dbReference type="Pfam" id="PF09409"/>
    </source>
</evidence>
<keyword evidence="4" id="KW-1185">Reference proteome</keyword>
<dbReference type="InterPro" id="IPR036339">
    <property type="entry name" value="PUB-like_dom_sf"/>
</dbReference>
<evidence type="ECO:0000313" key="4">
    <source>
        <dbReference type="Proteomes" id="UP000054166"/>
    </source>
</evidence>
<organism evidence="3 4">
    <name type="scientific">Piloderma croceum (strain F 1598)</name>
    <dbReference type="NCBI Taxonomy" id="765440"/>
    <lineage>
        <taxon>Eukaryota</taxon>
        <taxon>Fungi</taxon>
        <taxon>Dikarya</taxon>
        <taxon>Basidiomycota</taxon>
        <taxon>Agaricomycotina</taxon>
        <taxon>Agaricomycetes</taxon>
        <taxon>Agaricomycetidae</taxon>
        <taxon>Atheliales</taxon>
        <taxon>Atheliaceae</taxon>
        <taxon>Piloderma</taxon>
    </lineage>
</organism>